<keyword evidence="2" id="KW-1185">Reference proteome</keyword>
<proteinExistence type="predicted"/>
<dbReference type="EMBL" id="JAYMYQ010000001">
    <property type="protein sequence ID" value="KAK7359318.1"/>
    <property type="molecule type" value="Genomic_DNA"/>
</dbReference>
<organism evidence="1 2">
    <name type="scientific">Canavalia gladiata</name>
    <name type="common">Sword bean</name>
    <name type="synonym">Dolichos gladiatus</name>
    <dbReference type="NCBI Taxonomy" id="3824"/>
    <lineage>
        <taxon>Eukaryota</taxon>
        <taxon>Viridiplantae</taxon>
        <taxon>Streptophyta</taxon>
        <taxon>Embryophyta</taxon>
        <taxon>Tracheophyta</taxon>
        <taxon>Spermatophyta</taxon>
        <taxon>Magnoliopsida</taxon>
        <taxon>eudicotyledons</taxon>
        <taxon>Gunneridae</taxon>
        <taxon>Pentapetalae</taxon>
        <taxon>rosids</taxon>
        <taxon>fabids</taxon>
        <taxon>Fabales</taxon>
        <taxon>Fabaceae</taxon>
        <taxon>Papilionoideae</taxon>
        <taxon>50 kb inversion clade</taxon>
        <taxon>NPAAA clade</taxon>
        <taxon>indigoferoid/millettioid clade</taxon>
        <taxon>Phaseoleae</taxon>
        <taxon>Canavalia</taxon>
    </lineage>
</organism>
<dbReference type="AlphaFoldDB" id="A0AAN9MXF8"/>
<name>A0AAN9MXF8_CANGL</name>
<sequence length="125" mass="14300">MATISHFLKRKEATAQLQKVEQTWMKGLVAFRLAPSAMLYANGIMNQPWLAWHLSLQWKKSGSDIELLESECENRRLECHKQPLLNLAAMHGKTSSIEKLIQVGVHTFMFYSLNRATGFESYLSS</sequence>
<comment type="caution">
    <text evidence="1">The sequence shown here is derived from an EMBL/GenBank/DDBJ whole genome shotgun (WGS) entry which is preliminary data.</text>
</comment>
<reference evidence="1 2" key="1">
    <citation type="submission" date="2024-01" db="EMBL/GenBank/DDBJ databases">
        <title>The genomes of 5 underutilized Papilionoideae crops provide insights into root nodulation and disease resistanc.</title>
        <authorList>
            <person name="Jiang F."/>
        </authorList>
    </citation>
    <scope>NUCLEOTIDE SEQUENCE [LARGE SCALE GENOMIC DNA]</scope>
    <source>
        <strain evidence="1">LVBAO_FW01</strain>
        <tissue evidence="1">Leaves</tissue>
    </source>
</reference>
<protein>
    <submittedName>
        <fullName evidence="1">Uncharacterized protein</fullName>
    </submittedName>
</protein>
<evidence type="ECO:0000313" key="2">
    <source>
        <dbReference type="Proteomes" id="UP001367508"/>
    </source>
</evidence>
<accession>A0AAN9MXF8</accession>
<dbReference type="Proteomes" id="UP001367508">
    <property type="component" value="Unassembled WGS sequence"/>
</dbReference>
<gene>
    <name evidence="1" type="ORF">VNO77_01273</name>
</gene>
<evidence type="ECO:0000313" key="1">
    <source>
        <dbReference type="EMBL" id="KAK7359318.1"/>
    </source>
</evidence>